<evidence type="ECO:0000313" key="1">
    <source>
        <dbReference type="EMBL" id="HCQ40154.1"/>
    </source>
</evidence>
<name>A0A656PLL7_UNCKA</name>
<gene>
    <name evidence="1" type="ORF">DIU24_00405</name>
</gene>
<evidence type="ECO:0000313" key="2">
    <source>
        <dbReference type="Proteomes" id="UP000262056"/>
    </source>
</evidence>
<dbReference type="Proteomes" id="UP000262056">
    <property type="component" value="Unassembled WGS sequence"/>
</dbReference>
<accession>A0A656PLL7</accession>
<dbReference type="EMBL" id="DQFB01000001">
    <property type="protein sequence ID" value="HCQ40154.1"/>
    <property type="molecule type" value="Genomic_DNA"/>
</dbReference>
<comment type="caution">
    <text evidence="1">The sequence shown here is derived from an EMBL/GenBank/DDBJ whole genome shotgun (WGS) entry which is preliminary data.</text>
</comment>
<reference evidence="1 2" key="1">
    <citation type="journal article" date="2018" name="Nat. Biotechnol.">
        <title>A standardized bacterial taxonomy based on genome phylogeny substantially revises the tree of life.</title>
        <authorList>
            <person name="Parks D.H."/>
            <person name="Chuvochina M."/>
            <person name="Waite D.W."/>
            <person name="Rinke C."/>
            <person name="Skarshewski A."/>
            <person name="Chaumeil P.A."/>
            <person name="Hugenholtz P."/>
        </authorList>
    </citation>
    <scope>NUCLEOTIDE SEQUENCE [LARGE SCALE GENOMIC DNA]</scope>
    <source>
        <strain evidence="1">UBA12021</strain>
    </source>
</reference>
<sequence>MGVNKVFSGSDYREKVTILRYAVPLEERGCFTFFALELAKFSKRTEATEGNNFLHTSGIFPLIKTAHEDLLRTAYNKSGEVTKGKMRELVEYLKSNGSPAFDI</sequence>
<organism evidence="1 2">
    <name type="scientific">candidate division WWE3 bacterium</name>
    <dbReference type="NCBI Taxonomy" id="2053526"/>
    <lineage>
        <taxon>Bacteria</taxon>
        <taxon>Katanobacteria</taxon>
    </lineage>
</organism>
<proteinExistence type="predicted"/>
<dbReference type="AlphaFoldDB" id="A0A656PLL7"/>
<protein>
    <submittedName>
        <fullName evidence="1">Uncharacterized protein</fullName>
    </submittedName>
</protein>